<dbReference type="Proteomes" id="UP001168552">
    <property type="component" value="Unassembled WGS sequence"/>
</dbReference>
<evidence type="ECO:0000313" key="1">
    <source>
        <dbReference type="EMBL" id="MDN4165939.1"/>
    </source>
</evidence>
<comment type="caution">
    <text evidence="1">The sequence shown here is derived from an EMBL/GenBank/DDBJ whole genome shotgun (WGS) entry which is preliminary data.</text>
</comment>
<sequence>MKKITNYILSLTALSVALFSCRNEEEVRFPDFKEAANVRIQVDPDFSYFDFSDIANARLKYDVFSENSNLDEVNIYFVYTPAVGTASDPILIKTYTQADFNAAKGAIRNEEITSADVTSALGITVDDLAGGDQFVFLNYTTMADGTVYPDESVPGFVNIDPGFDPAAGTASFTTRFNAIVGCPLQAAFTGTYALEQIAGPSDPFFGFEDRWTAANVTLTATNPIARRFLGTYLTFDSRAFGFTLLCGAVSVPKTSSGLSCGGPSIAWVSDPDATFQYDPADDSEIIIEILDNVDPACGLPQNEPLTLRLTKQ</sequence>
<dbReference type="EMBL" id="JAUHJS010000005">
    <property type="protein sequence ID" value="MDN4165939.1"/>
    <property type="molecule type" value="Genomic_DNA"/>
</dbReference>
<organism evidence="1 2">
    <name type="scientific">Shiella aurantiaca</name>
    <dbReference type="NCBI Taxonomy" id="3058365"/>
    <lineage>
        <taxon>Bacteria</taxon>
        <taxon>Pseudomonadati</taxon>
        <taxon>Bacteroidota</taxon>
        <taxon>Cytophagia</taxon>
        <taxon>Cytophagales</taxon>
        <taxon>Shiellaceae</taxon>
        <taxon>Shiella</taxon>
    </lineage>
</organism>
<accession>A0ABT8F6S5</accession>
<dbReference type="RefSeq" id="WP_320004475.1">
    <property type="nucleotide sequence ID" value="NZ_JAUHJS010000005.1"/>
</dbReference>
<proteinExistence type="predicted"/>
<keyword evidence="2" id="KW-1185">Reference proteome</keyword>
<reference evidence="1" key="1">
    <citation type="submission" date="2023-06" db="EMBL/GenBank/DDBJ databases">
        <title>Cytophagales bacterium Strain LB-30, isolated from soil.</title>
        <authorList>
            <person name="Liu B."/>
        </authorList>
    </citation>
    <scope>NUCLEOTIDE SEQUENCE</scope>
    <source>
        <strain evidence="1">LB-30</strain>
    </source>
</reference>
<protein>
    <submittedName>
        <fullName evidence="1">Uncharacterized protein</fullName>
    </submittedName>
</protein>
<dbReference type="PROSITE" id="PS51257">
    <property type="entry name" value="PROKAR_LIPOPROTEIN"/>
    <property type="match status" value="1"/>
</dbReference>
<gene>
    <name evidence="1" type="ORF">QWY31_10525</name>
</gene>
<name>A0ABT8F6S5_9BACT</name>
<evidence type="ECO:0000313" key="2">
    <source>
        <dbReference type="Proteomes" id="UP001168552"/>
    </source>
</evidence>